<sequence length="335" mass="34823">MPPARRASVATTTWDRVELSPLVLVRGKEGLLAERAVASLARQARTRAAESDPGATVEVTRIEAAQYQQGRLAVLASPSLFAEPRHLEIVGLEALNDACATDLIGYLADPAPDVTLVLTHAGGVKGKKVLEAVTAAGAVVVQCDEIPEREKGSFVSGEFARARRRIAGEAVVALVQAVGSDLRELAAAAAQLVSDTTGTVDVDVVNRYYGGRVEATGFRVADAAVAGQEGEALALVRHAMASGTDPVPLVAAMALKLRTMAKVAGSSGRPGALAGVAPWQIDRARKELRGWTPEGLASAILAVASADAEVKGEGRSASFAIERAVRRVAQARGTR</sequence>
<dbReference type="PANTHER" id="PTHR34388:SF1">
    <property type="entry name" value="DNA POLYMERASE III SUBUNIT DELTA"/>
    <property type="match status" value="1"/>
</dbReference>
<dbReference type="GO" id="GO:0009360">
    <property type="term" value="C:DNA polymerase III complex"/>
    <property type="evidence" value="ECO:0007669"/>
    <property type="project" value="TreeGrafter"/>
</dbReference>
<dbReference type="GO" id="GO:0006261">
    <property type="term" value="P:DNA-templated DNA replication"/>
    <property type="evidence" value="ECO:0007669"/>
    <property type="project" value="TreeGrafter"/>
</dbReference>
<evidence type="ECO:0000256" key="3">
    <source>
        <dbReference type="ARBA" id="ARBA00022695"/>
    </source>
</evidence>
<dbReference type="NCBIfam" id="TIGR01128">
    <property type="entry name" value="holA"/>
    <property type="match status" value="1"/>
</dbReference>
<dbReference type="InterPro" id="IPR027417">
    <property type="entry name" value="P-loop_NTPase"/>
</dbReference>
<keyword evidence="2" id="KW-0808">Transferase</keyword>
<dbReference type="RefSeq" id="WP_123740216.1">
    <property type="nucleotide sequence ID" value="NZ_CALFQU010000037.1"/>
</dbReference>
<evidence type="ECO:0000256" key="1">
    <source>
        <dbReference type="ARBA" id="ARBA00012417"/>
    </source>
</evidence>
<dbReference type="InterPro" id="IPR008921">
    <property type="entry name" value="DNA_pol3_clamp-load_cplx_C"/>
</dbReference>
<comment type="catalytic activity">
    <reaction evidence="7">
        <text>DNA(n) + a 2'-deoxyribonucleoside 5'-triphosphate = DNA(n+1) + diphosphate</text>
        <dbReference type="Rhea" id="RHEA:22508"/>
        <dbReference type="Rhea" id="RHEA-COMP:17339"/>
        <dbReference type="Rhea" id="RHEA-COMP:17340"/>
        <dbReference type="ChEBI" id="CHEBI:33019"/>
        <dbReference type="ChEBI" id="CHEBI:61560"/>
        <dbReference type="ChEBI" id="CHEBI:173112"/>
        <dbReference type="EC" id="2.7.7.7"/>
    </reaction>
</comment>
<evidence type="ECO:0000256" key="6">
    <source>
        <dbReference type="ARBA" id="ARBA00034754"/>
    </source>
</evidence>
<keyword evidence="4" id="KW-0235">DNA replication</keyword>
<organism evidence="8 9">
    <name type="scientific">Salana multivorans</name>
    <dbReference type="NCBI Taxonomy" id="120377"/>
    <lineage>
        <taxon>Bacteria</taxon>
        <taxon>Bacillati</taxon>
        <taxon>Actinomycetota</taxon>
        <taxon>Actinomycetes</taxon>
        <taxon>Micrococcales</taxon>
        <taxon>Beutenbergiaceae</taxon>
        <taxon>Salana</taxon>
    </lineage>
</organism>
<keyword evidence="5" id="KW-0239">DNA-directed DNA polymerase</keyword>
<accession>A0A3N2D0A4</accession>
<dbReference type="SUPFAM" id="SSF52540">
    <property type="entry name" value="P-loop containing nucleoside triphosphate hydrolases"/>
    <property type="match status" value="1"/>
</dbReference>
<evidence type="ECO:0000256" key="2">
    <source>
        <dbReference type="ARBA" id="ARBA00022679"/>
    </source>
</evidence>
<evidence type="ECO:0000256" key="7">
    <source>
        <dbReference type="ARBA" id="ARBA00049244"/>
    </source>
</evidence>
<proteinExistence type="inferred from homology"/>
<dbReference type="GO" id="GO:0003677">
    <property type="term" value="F:DNA binding"/>
    <property type="evidence" value="ECO:0007669"/>
    <property type="project" value="InterPro"/>
</dbReference>
<dbReference type="SUPFAM" id="SSF48019">
    <property type="entry name" value="post-AAA+ oligomerization domain-like"/>
    <property type="match status" value="1"/>
</dbReference>
<reference evidence="8 9" key="1">
    <citation type="submission" date="2018-11" db="EMBL/GenBank/DDBJ databases">
        <title>Sequencing the genomes of 1000 actinobacteria strains.</title>
        <authorList>
            <person name="Klenk H.-P."/>
        </authorList>
    </citation>
    <scope>NUCLEOTIDE SEQUENCE [LARGE SCALE GENOMIC DNA]</scope>
    <source>
        <strain evidence="8 9">DSM 13521</strain>
    </source>
</reference>
<name>A0A3N2D0A4_9MICO</name>
<dbReference type="PANTHER" id="PTHR34388">
    <property type="entry name" value="DNA POLYMERASE III SUBUNIT DELTA"/>
    <property type="match status" value="1"/>
</dbReference>
<dbReference type="Gene3D" id="3.40.50.300">
    <property type="entry name" value="P-loop containing nucleotide triphosphate hydrolases"/>
    <property type="match status" value="1"/>
</dbReference>
<dbReference type="Proteomes" id="UP000275356">
    <property type="component" value="Unassembled WGS sequence"/>
</dbReference>
<gene>
    <name evidence="8" type="ORF">EDD28_2633</name>
</gene>
<comment type="caution">
    <text evidence="8">The sequence shown here is derived from an EMBL/GenBank/DDBJ whole genome shotgun (WGS) entry which is preliminary data.</text>
</comment>
<evidence type="ECO:0000256" key="5">
    <source>
        <dbReference type="ARBA" id="ARBA00022932"/>
    </source>
</evidence>
<dbReference type="EC" id="2.7.7.7" evidence="1"/>
<dbReference type="EMBL" id="RKHQ01000002">
    <property type="protein sequence ID" value="ROR93225.1"/>
    <property type="molecule type" value="Genomic_DNA"/>
</dbReference>
<dbReference type="AlphaFoldDB" id="A0A3N2D0A4"/>
<dbReference type="GO" id="GO:0003887">
    <property type="term" value="F:DNA-directed DNA polymerase activity"/>
    <property type="evidence" value="ECO:0007669"/>
    <property type="project" value="UniProtKB-KW"/>
</dbReference>
<dbReference type="InterPro" id="IPR005790">
    <property type="entry name" value="DNA_polIII_delta"/>
</dbReference>
<dbReference type="Gene3D" id="1.20.272.10">
    <property type="match status" value="1"/>
</dbReference>
<keyword evidence="3" id="KW-0548">Nucleotidyltransferase</keyword>
<protein>
    <recommendedName>
        <fullName evidence="1">DNA-directed DNA polymerase</fullName>
        <ecNumber evidence="1">2.7.7.7</ecNumber>
    </recommendedName>
</protein>
<evidence type="ECO:0000313" key="8">
    <source>
        <dbReference type="EMBL" id="ROR93225.1"/>
    </source>
</evidence>
<keyword evidence="9" id="KW-1185">Reference proteome</keyword>
<evidence type="ECO:0000313" key="9">
    <source>
        <dbReference type="Proteomes" id="UP000275356"/>
    </source>
</evidence>
<comment type="similarity">
    <text evidence="6">Belongs to the DNA polymerase HolA subunit family.</text>
</comment>
<evidence type="ECO:0000256" key="4">
    <source>
        <dbReference type="ARBA" id="ARBA00022705"/>
    </source>
</evidence>
<dbReference type="OrthoDB" id="8478864at2"/>